<sequence>MSTPEPVPVGVAGGAGGTQAVTEDLASASAVLSRAGDALDTCLRALDSCAALLDDAARDAGPAVAGAVTRADAAVGHARWGFGGVGALARDADDLGVRLTAVARTYEEAEERARGGIGIATSVARAAHDAVATQTWVTRTAMGLGWAISVPGIVGRLMGRDPVGEAVMPDGAPPMTGYINRGTVGTVTGALGTDVIMDQSAYDAVVMALLGATRGLDALFEDRYTAAVPRGPRTRSEVATSMEDLASSLADLPAPPEGAVAIDELMGADGKRRYVVTIPGTADWGHRSVNTADGEGNAAVAAGQESDAMRLAVDAMERMGIPRDAEVMLVGHSQGGMVSTAIAGVEGISERFTITDVVTFGSPVGHLPRVDGVRYAHVEDVSDMVPALDKGANPESANVTTWTGDARASGDKTVAAAAATVLGAHAMTTYRATGKAIDGLDDASTKAWRDGTKGYTTSVSANRTLFSPATPPREVGSQPAPQREPEPVPTPAPSR</sequence>
<proteinExistence type="predicted"/>
<dbReference type="Gene3D" id="3.40.50.1820">
    <property type="entry name" value="alpha/beta hydrolase"/>
    <property type="match status" value="1"/>
</dbReference>
<dbReference type="RefSeq" id="WP_284328226.1">
    <property type="nucleotide sequence ID" value="NZ_BSUN01000001.1"/>
</dbReference>
<reference evidence="3" key="1">
    <citation type="journal article" date="2019" name="Int. J. Syst. Evol. Microbiol.">
        <title>The Global Catalogue of Microorganisms (GCM) 10K type strain sequencing project: providing services to taxonomists for standard genome sequencing and annotation.</title>
        <authorList>
            <consortium name="The Broad Institute Genomics Platform"/>
            <consortium name="The Broad Institute Genome Sequencing Center for Infectious Disease"/>
            <person name="Wu L."/>
            <person name="Ma J."/>
        </authorList>
    </citation>
    <scope>NUCLEOTIDE SEQUENCE [LARGE SCALE GENOMIC DNA]</scope>
    <source>
        <strain evidence="3">NBRC 112299</strain>
    </source>
</reference>
<feature type="region of interest" description="Disordered" evidence="1">
    <location>
        <begin position="461"/>
        <end position="495"/>
    </location>
</feature>
<keyword evidence="3" id="KW-1185">Reference proteome</keyword>
<name>A0ABQ6IF90_9MICO</name>
<gene>
    <name evidence="2" type="ORF">GCM10025876_20400</name>
</gene>
<evidence type="ECO:0008006" key="4">
    <source>
        <dbReference type="Google" id="ProtNLM"/>
    </source>
</evidence>
<evidence type="ECO:0000313" key="3">
    <source>
        <dbReference type="Proteomes" id="UP001157125"/>
    </source>
</evidence>
<dbReference type="Proteomes" id="UP001157125">
    <property type="component" value="Unassembled WGS sequence"/>
</dbReference>
<dbReference type="EMBL" id="BSUN01000001">
    <property type="protein sequence ID" value="GMA35836.1"/>
    <property type="molecule type" value="Genomic_DNA"/>
</dbReference>
<evidence type="ECO:0000256" key="1">
    <source>
        <dbReference type="SAM" id="MobiDB-lite"/>
    </source>
</evidence>
<comment type="caution">
    <text evidence="2">The sequence shown here is derived from an EMBL/GenBank/DDBJ whole genome shotgun (WGS) entry which is preliminary data.</text>
</comment>
<organism evidence="2 3">
    <name type="scientific">Demequina litorisediminis</name>
    <dbReference type="NCBI Taxonomy" id="1849022"/>
    <lineage>
        <taxon>Bacteria</taxon>
        <taxon>Bacillati</taxon>
        <taxon>Actinomycetota</taxon>
        <taxon>Actinomycetes</taxon>
        <taxon>Micrococcales</taxon>
        <taxon>Demequinaceae</taxon>
        <taxon>Demequina</taxon>
    </lineage>
</organism>
<dbReference type="InterPro" id="IPR029058">
    <property type="entry name" value="AB_hydrolase_fold"/>
</dbReference>
<protein>
    <recommendedName>
        <fullName evidence="4">PGAP1-like protein</fullName>
    </recommendedName>
</protein>
<accession>A0ABQ6IF90</accession>
<dbReference type="SUPFAM" id="SSF53474">
    <property type="entry name" value="alpha/beta-Hydrolases"/>
    <property type="match status" value="1"/>
</dbReference>
<evidence type="ECO:0000313" key="2">
    <source>
        <dbReference type="EMBL" id="GMA35836.1"/>
    </source>
</evidence>